<reference evidence="6 11" key="3">
    <citation type="submission" date="2017-05" db="EMBL/GenBank/DDBJ databases">
        <authorList>
            <person name="Song R."/>
            <person name="Chenine A.L."/>
            <person name="Ruprecht R.M."/>
        </authorList>
    </citation>
    <scope>NUCLEOTIDE SEQUENCE [LARGE SCALE GENOMIC DNA]</scope>
    <source>
        <strain evidence="6 11">S567_C10_BS</strain>
    </source>
</reference>
<reference evidence="3" key="1">
    <citation type="submission" date="2015-06" db="EMBL/GenBank/DDBJ databases">
        <authorList>
            <person name="Radhakrishnan R."/>
            <person name="Underwood A."/>
            <person name="Al-Shahib A."/>
        </authorList>
    </citation>
    <scope>NUCLEOTIDE SEQUENCE</scope>
    <source>
        <strain evidence="3">P19_London_7_VIM_2_05_10</strain>
    </source>
</reference>
<dbReference type="EMBL" id="WOAD01000038">
    <property type="protein sequence ID" value="MUI38951.1"/>
    <property type="molecule type" value="Genomic_DNA"/>
</dbReference>
<dbReference type="eggNOG" id="COG2113">
    <property type="taxonomic scope" value="Bacteria"/>
</dbReference>
<protein>
    <submittedName>
        <fullName evidence="4">Choline ABC transporter substrate-binding protein</fullName>
    </submittedName>
    <submittedName>
        <fullName evidence="3">Glycine betaine/carnitine transport binding protein GbuC</fullName>
    </submittedName>
    <submittedName>
        <fullName evidence="6">Glycine/betaine ABC transporter substrate-binding protein</fullName>
    </submittedName>
</protein>
<feature type="signal peptide" evidence="1">
    <location>
        <begin position="1"/>
        <end position="22"/>
    </location>
</feature>
<evidence type="ECO:0000313" key="12">
    <source>
        <dbReference type="Proteomes" id="UP000253594"/>
    </source>
</evidence>
<evidence type="ECO:0000313" key="7">
    <source>
        <dbReference type="EMBL" id="RCI74373.1"/>
    </source>
</evidence>
<dbReference type="SMR" id="A0A072ZFE8"/>
<dbReference type="RefSeq" id="WP_003096718.1">
    <property type="nucleotide sequence ID" value="NZ_AP014622.1"/>
</dbReference>
<dbReference type="SUPFAM" id="SSF53850">
    <property type="entry name" value="Periplasmic binding protein-like II"/>
    <property type="match status" value="1"/>
</dbReference>
<dbReference type="InterPro" id="IPR017783">
    <property type="entry name" value="ABC_choline_sub-bd"/>
</dbReference>
<reference evidence="10" key="2">
    <citation type="submission" date="2015-06" db="EMBL/GenBank/DDBJ databases">
        <authorList>
            <person name="Radhakrishnan Rajesh"/>
            <person name="Underwood Anthony"/>
            <person name="Al-Shahib Ali"/>
        </authorList>
    </citation>
    <scope>NUCLEOTIDE SEQUENCE [LARGE SCALE GENOMIC DNA]</scope>
    <source>
        <strain evidence="10">P19_London_7_VIM_2_05_10</strain>
    </source>
</reference>
<evidence type="ECO:0000256" key="1">
    <source>
        <dbReference type="SAM" id="SignalP"/>
    </source>
</evidence>
<evidence type="ECO:0000259" key="2">
    <source>
        <dbReference type="Pfam" id="PF04069"/>
    </source>
</evidence>
<evidence type="ECO:0000313" key="9">
    <source>
        <dbReference type="EMBL" id="WOS77941.1"/>
    </source>
</evidence>
<dbReference type="EMBL" id="NSNE01000032">
    <property type="protein sequence ID" value="RPM03343.1"/>
    <property type="molecule type" value="Genomic_DNA"/>
</dbReference>
<dbReference type="OMA" id="DESRMMQ"/>
<accession>A0A072ZFE8</accession>
<feature type="chain" id="PRO_5015027976" evidence="1">
    <location>
        <begin position="23"/>
        <end position="312"/>
    </location>
</feature>
<dbReference type="EMBL" id="CVVU01000226">
    <property type="protein sequence ID" value="CRP52492.1"/>
    <property type="molecule type" value="Genomic_DNA"/>
</dbReference>
<dbReference type="NCBIfam" id="TIGR03414">
    <property type="entry name" value="ABC_choline_bnd"/>
    <property type="match status" value="1"/>
</dbReference>
<dbReference type="Pfam" id="PF04069">
    <property type="entry name" value="OpuAC"/>
    <property type="match status" value="1"/>
</dbReference>
<reference evidence="8 13" key="6">
    <citation type="submission" date="2019-01" db="EMBL/GenBank/DDBJ databases">
        <title>The Pseudomonas aeruginosa pan-genome provides new insights on its population structure, horizontal gene transfer and pathogenicity.</title>
        <authorList>
            <person name="Freschi L."/>
            <person name="Vincent A.T."/>
            <person name="Jeukens J."/>
            <person name="Emond-Rheault J.-G."/>
            <person name="Kukavica-Ibrulj I."/>
            <person name="Dupont M.-J."/>
            <person name="Charette S.J."/>
            <person name="Boyle B."/>
            <person name="Levesque R.C."/>
        </authorList>
    </citation>
    <scope>NUCLEOTIDE SEQUENCE [LARGE SCALE GENOMIC DNA]</scope>
    <source>
        <strain evidence="8 13">PA-W36</strain>
    </source>
</reference>
<evidence type="ECO:0000313" key="3">
    <source>
        <dbReference type="EMBL" id="CRP52492.1"/>
    </source>
</evidence>
<dbReference type="EMBL" id="CP136986">
    <property type="protein sequence ID" value="WOS77941.1"/>
    <property type="molecule type" value="Genomic_DNA"/>
</dbReference>
<reference evidence="7 12" key="5">
    <citation type="submission" date="2018-07" db="EMBL/GenBank/DDBJ databases">
        <title>Mechanisms of high-level aminoglycoside resistance among Gram-negative pathogens in Brazil.</title>
        <authorList>
            <person name="Ballaben A.S."/>
            <person name="Darini A.L.C."/>
            <person name="Doi Y."/>
        </authorList>
    </citation>
    <scope>NUCLEOTIDE SEQUENCE [LARGE SCALE GENOMIC DNA]</scope>
    <source>
        <strain evidence="7 12">B2-305</strain>
    </source>
</reference>
<dbReference type="GO" id="GO:0042597">
    <property type="term" value="C:periplasmic space"/>
    <property type="evidence" value="ECO:0007669"/>
    <property type="project" value="InterPro"/>
</dbReference>
<accession>A0A1S1BVF2</accession>
<dbReference type="InterPro" id="IPR007210">
    <property type="entry name" value="ABC_Gly_betaine_transp_sub-bd"/>
</dbReference>
<dbReference type="GO" id="GO:0043190">
    <property type="term" value="C:ATP-binding cassette (ABC) transporter complex"/>
    <property type="evidence" value="ECO:0007669"/>
    <property type="project" value="InterPro"/>
</dbReference>
<dbReference type="EMBL" id="QORE01000385">
    <property type="protein sequence ID" value="RCI74373.1"/>
    <property type="molecule type" value="Genomic_DNA"/>
</dbReference>
<dbReference type="EMBL" id="NFFZ01000035">
    <property type="protein sequence ID" value="OTI54974.1"/>
    <property type="molecule type" value="Genomic_DNA"/>
</dbReference>
<reference evidence="5" key="8">
    <citation type="submission" date="2020-01" db="EMBL/GenBank/DDBJ databases">
        <title>Bacteria Cultured from War Wounds Associated with the Conflict in Eastern Ukraine.</title>
        <authorList>
            <person name="Snesrud E."/>
            <person name="Galac M.R."/>
            <person name="Mc Gann P."/>
            <person name="Valentine K."/>
            <person name="Viacheslav K."/>
        </authorList>
    </citation>
    <scope>NUCLEOTIDE SEQUENCE</scope>
    <source>
        <strain evidence="5">VNMU148</strain>
    </source>
</reference>
<sequence>MKTTIRQLGCALLILASGAALAAEPEQCRTVRLGTVNWTDVVASSAVAEALLDGLGYQVKQTSASQQIVLAGLADKQLDLFLGYWQPTMQPVARPYLDKGRIEVIEPPTLADAQSTYAVPSYVAEGGLKTFADIARFKDKLGGRIYAIEPGSGSNRITRKMIDDNRFGLKGFQLVESSEAGMLTAVKRAIKRKQWVVFFGWKPHPMNLQIDMTYLTGSEDVFGPDEGAATVSTMTAAGYQAQCGNVARLLHNLRFSSAQVSQVMAPILDRTQPLDAARQWLKANPEPLKAWLDGVSTFDGKDGLAALQASLK</sequence>
<dbReference type="Proteomes" id="UP000433532">
    <property type="component" value="Unassembled WGS sequence"/>
</dbReference>
<evidence type="ECO:0000313" key="13">
    <source>
        <dbReference type="Proteomes" id="UP000284767"/>
    </source>
</evidence>
<dbReference type="GO" id="GO:0015871">
    <property type="term" value="P:choline transport"/>
    <property type="evidence" value="ECO:0007669"/>
    <property type="project" value="InterPro"/>
</dbReference>
<dbReference type="EMBL" id="WXZT01000019">
    <property type="protein sequence ID" value="MZZ15559.1"/>
    <property type="molecule type" value="Genomic_DNA"/>
</dbReference>
<dbReference type="Proteomes" id="UP000045039">
    <property type="component" value="Unassembled WGS sequence"/>
</dbReference>
<keyword evidence="1" id="KW-0732">Signal</keyword>
<reference evidence="4 14" key="7">
    <citation type="submission" date="2019-11" db="EMBL/GenBank/DDBJ databases">
        <title>Genomes of ocular Pseudomonas aeruginosa isolates.</title>
        <authorList>
            <person name="Khan M."/>
            <person name="Rice S.A."/>
            <person name="Willcox M.D.P."/>
            <person name="Stapleton F."/>
        </authorList>
    </citation>
    <scope>NUCLEOTIDE SEQUENCE [LARGE SCALE GENOMIC DNA]</scope>
    <source>
        <strain evidence="4 14">PA221</strain>
    </source>
</reference>
<evidence type="ECO:0000313" key="6">
    <source>
        <dbReference type="EMBL" id="OTI54974.1"/>
    </source>
</evidence>
<dbReference type="Gene3D" id="3.40.190.10">
    <property type="entry name" value="Periplasmic binding protein-like II"/>
    <property type="match status" value="1"/>
</dbReference>
<dbReference type="CDD" id="cd13640">
    <property type="entry name" value="PBP2_ChoX"/>
    <property type="match status" value="1"/>
</dbReference>
<gene>
    <name evidence="3" type="primary">gbuC_3</name>
    <name evidence="4" type="synonym">choX</name>
    <name evidence="6" type="ORF">CAZ10_35620</name>
    <name evidence="7" type="ORF">DT376_13365</name>
    <name evidence="4" type="ORF">GNQ48_28515</name>
    <name evidence="5" type="ORF">GUL26_25185</name>
    <name evidence="8" type="ORF">IPC1295_31785</name>
    <name evidence="9" type="ORF">L4V69_36630</name>
    <name evidence="3" type="ORF">PAERUG_P19_London_7_VIM_2_05_10_04729</name>
</gene>
<evidence type="ECO:0000313" key="14">
    <source>
        <dbReference type="Proteomes" id="UP000433532"/>
    </source>
</evidence>
<evidence type="ECO:0000313" key="4">
    <source>
        <dbReference type="EMBL" id="MUI38951.1"/>
    </source>
</evidence>
<evidence type="ECO:0000313" key="5">
    <source>
        <dbReference type="EMBL" id="MZZ15559.1"/>
    </source>
</evidence>
<evidence type="ECO:0000313" key="8">
    <source>
        <dbReference type="EMBL" id="RPM03343.1"/>
    </source>
</evidence>
<reference evidence="9" key="9">
    <citation type="submission" date="2023-06" db="EMBL/GenBank/DDBJ databases">
        <authorList>
            <consortium name="Clinical and Environmental Microbiology Branch: Whole genome sequencing antimicrobial resistance pathogens in the healthcare setting"/>
        </authorList>
    </citation>
    <scope>NUCLEOTIDE SEQUENCE</scope>
    <source>
        <strain evidence="9">2021CK-01020</strain>
    </source>
</reference>
<dbReference type="AlphaFoldDB" id="A0A072ZFE8"/>
<dbReference type="Proteomes" id="UP000194857">
    <property type="component" value="Unassembled WGS sequence"/>
</dbReference>
<dbReference type="Proteomes" id="UP000644192">
    <property type="component" value="Unassembled WGS sequence"/>
</dbReference>
<reference evidence="8 13" key="4">
    <citation type="submission" date="2017-08" db="EMBL/GenBank/DDBJ databases">
        <authorList>
            <person name="Feschi L."/>
            <person name="Jeukens J."/>
            <person name="Emond-Rheault J.-G."/>
            <person name="Kukavica-Ibrulj I."/>
            <person name="Boyle B."/>
            <person name="Levesque R.C."/>
        </authorList>
    </citation>
    <scope>NUCLEOTIDE SEQUENCE [LARGE SCALE GENOMIC DNA]</scope>
    <source>
        <strain evidence="8 13">PA-W36</strain>
    </source>
</reference>
<feature type="domain" description="ABC-type glycine betaine transport system substrate-binding" evidence="2">
    <location>
        <begin position="30"/>
        <end position="282"/>
    </location>
</feature>
<dbReference type="Proteomes" id="UP000253594">
    <property type="component" value="Unassembled WGS sequence"/>
</dbReference>
<reference evidence="9" key="10">
    <citation type="submission" date="2023-10" db="EMBL/GenBank/DDBJ databases">
        <title>Pathogen: clinical or host-associated sample.</title>
        <authorList>
            <person name="Hergert J."/>
            <person name="Casey R."/>
            <person name="Wagner J."/>
            <person name="Young E.L."/>
            <person name="Oakeson K.F."/>
        </authorList>
    </citation>
    <scope>NUCLEOTIDE SEQUENCE</scope>
    <source>
        <strain evidence="9">2021CK-01020</strain>
    </source>
</reference>
<dbReference type="KEGG" id="paeb:NCGM1900_6240"/>
<dbReference type="GO" id="GO:0033265">
    <property type="term" value="F:choline binding"/>
    <property type="evidence" value="ECO:0007669"/>
    <property type="project" value="InterPro"/>
</dbReference>
<evidence type="ECO:0000313" key="11">
    <source>
        <dbReference type="Proteomes" id="UP000194857"/>
    </source>
</evidence>
<dbReference type="Proteomes" id="UP000284767">
    <property type="component" value="Unassembled WGS sequence"/>
</dbReference>
<evidence type="ECO:0000313" key="10">
    <source>
        <dbReference type="Proteomes" id="UP000045039"/>
    </source>
</evidence>
<proteinExistence type="predicted"/>
<dbReference type="Gene3D" id="3.40.190.100">
    <property type="entry name" value="Glycine betaine-binding periplasmic protein, domain 2"/>
    <property type="match status" value="1"/>
</dbReference>
<dbReference type="GO" id="GO:0022857">
    <property type="term" value="F:transmembrane transporter activity"/>
    <property type="evidence" value="ECO:0007669"/>
    <property type="project" value="InterPro"/>
</dbReference>
<organism evidence="6 11">
    <name type="scientific">Pseudomonas aeruginosa</name>
    <dbReference type="NCBI Taxonomy" id="287"/>
    <lineage>
        <taxon>Bacteria</taxon>
        <taxon>Pseudomonadati</taxon>
        <taxon>Pseudomonadota</taxon>
        <taxon>Gammaproteobacteria</taxon>
        <taxon>Pseudomonadales</taxon>
        <taxon>Pseudomonadaceae</taxon>
        <taxon>Pseudomonas</taxon>
    </lineage>
</organism>
<name>A0A072ZFE8_PSEAI</name>
<dbReference type="FunFam" id="3.40.190.100:FF:000002">
    <property type="entry name" value="Choline ABC transporter substrate-binding protein"/>
    <property type="match status" value="1"/>
</dbReference>
<dbReference type="Proteomes" id="UP001297540">
    <property type="component" value="Chromosome"/>
</dbReference>